<name>A0AAW1VG39_RUBAR</name>
<sequence length="212" mass="23301">MLCRCDRILCGRSALWTEEFPVVHVNFMIRIKVDCACIHTQATTPPETLLSLPWPASLFPLTGQARPTHLQIFLKPPHHQITISTLSPVNSASTNHIPPSPYFLSSQLSSILILNQQQPTPIYLNSSSRLHRSHLKSSFAQPLSYLNFSATIASSITAVHQFDLSSNAVTPSQLPDHRLGNSQLFNPQQTITAVTLNLSGNPAQPRGSIPPV</sequence>
<comment type="caution">
    <text evidence="1">The sequence shown here is derived from an EMBL/GenBank/DDBJ whole genome shotgun (WGS) entry which is preliminary data.</text>
</comment>
<evidence type="ECO:0000313" key="2">
    <source>
        <dbReference type="Proteomes" id="UP001457282"/>
    </source>
</evidence>
<proteinExistence type="predicted"/>
<reference evidence="1 2" key="1">
    <citation type="journal article" date="2023" name="G3 (Bethesda)">
        <title>A chromosome-length genome assembly and annotation of blackberry (Rubus argutus, cv. 'Hillquist').</title>
        <authorList>
            <person name="Bruna T."/>
            <person name="Aryal R."/>
            <person name="Dudchenko O."/>
            <person name="Sargent D.J."/>
            <person name="Mead D."/>
            <person name="Buti M."/>
            <person name="Cavallini A."/>
            <person name="Hytonen T."/>
            <person name="Andres J."/>
            <person name="Pham M."/>
            <person name="Weisz D."/>
            <person name="Mascagni F."/>
            <person name="Usai G."/>
            <person name="Natali L."/>
            <person name="Bassil N."/>
            <person name="Fernandez G.E."/>
            <person name="Lomsadze A."/>
            <person name="Armour M."/>
            <person name="Olukolu B."/>
            <person name="Poorten T."/>
            <person name="Britton C."/>
            <person name="Davik J."/>
            <person name="Ashrafi H."/>
            <person name="Aiden E.L."/>
            <person name="Borodovsky M."/>
            <person name="Worthington M."/>
        </authorList>
    </citation>
    <scope>NUCLEOTIDE SEQUENCE [LARGE SCALE GENOMIC DNA]</scope>
    <source>
        <strain evidence="1">PI 553951</strain>
    </source>
</reference>
<dbReference type="EMBL" id="JBEDUW010000257">
    <property type="protein sequence ID" value="KAK9902472.1"/>
    <property type="molecule type" value="Genomic_DNA"/>
</dbReference>
<accession>A0AAW1VG39</accession>
<organism evidence="1 2">
    <name type="scientific">Rubus argutus</name>
    <name type="common">Southern blackberry</name>
    <dbReference type="NCBI Taxonomy" id="59490"/>
    <lineage>
        <taxon>Eukaryota</taxon>
        <taxon>Viridiplantae</taxon>
        <taxon>Streptophyta</taxon>
        <taxon>Embryophyta</taxon>
        <taxon>Tracheophyta</taxon>
        <taxon>Spermatophyta</taxon>
        <taxon>Magnoliopsida</taxon>
        <taxon>eudicotyledons</taxon>
        <taxon>Gunneridae</taxon>
        <taxon>Pentapetalae</taxon>
        <taxon>rosids</taxon>
        <taxon>fabids</taxon>
        <taxon>Rosales</taxon>
        <taxon>Rosaceae</taxon>
        <taxon>Rosoideae</taxon>
        <taxon>Rosoideae incertae sedis</taxon>
        <taxon>Rubus</taxon>
    </lineage>
</organism>
<protein>
    <submittedName>
        <fullName evidence="1">Uncharacterized protein</fullName>
    </submittedName>
</protein>
<dbReference type="AlphaFoldDB" id="A0AAW1VG39"/>
<evidence type="ECO:0000313" key="1">
    <source>
        <dbReference type="EMBL" id="KAK9902472.1"/>
    </source>
</evidence>
<keyword evidence="2" id="KW-1185">Reference proteome</keyword>
<dbReference type="Proteomes" id="UP001457282">
    <property type="component" value="Unassembled WGS sequence"/>
</dbReference>
<gene>
    <name evidence="1" type="ORF">M0R45_001588</name>
</gene>